<feature type="compositionally biased region" description="Polar residues" evidence="1">
    <location>
        <begin position="77"/>
        <end position="86"/>
    </location>
</feature>
<feature type="compositionally biased region" description="Low complexity" evidence="1">
    <location>
        <begin position="480"/>
        <end position="502"/>
    </location>
</feature>
<feature type="compositionally biased region" description="Polar residues" evidence="1">
    <location>
        <begin position="220"/>
        <end position="230"/>
    </location>
</feature>
<accession>B4M212</accession>
<feature type="region of interest" description="Disordered" evidence="1">
    <location>
        <begin position="281"/>
        <end position="374"/>
    </location>
</feature>
<dbReference type="HOGENOM" id="CLU_006605_0_0_1"/>
<dbReference type="Gene3D" id="1.20.1280.50">
    <property type="match status" value="1"/>
</dbReference>
<dbReference type="InterPro" id="IPR036047">
    <property type="entry name" value="F-box-like_dom_sf"/>
</dbReference>
<dbReference type="GO" id="GO:0003677">
    <property type="term" value="F:DNA binding"/>
    <property type="evidence" value="ECO:0007669"/>
    <property type="project" value="InterPro"/>
</dbReference>
<feature type="compositionally biased region" description="Low complexity" evidence="1">
    <location>
        <begin position="165"/>
        <end position="179"/>
    </location>
</feature>
<dbReference type="SUPFAM" id="SSF54171">
    <property type="entry name" value="DNA-binding domain"/>
    <property type="match status" value="1"/>
</dbReference>
<feature type="compositionally biased region" description="Basic residues" evidence="1">
    <location>
        <begin position="90"/>
        <end position="102"/>
    </location>
</feature>
<feature type="domain" description="F-box" evidence="2">
    <location>
        <begin position="776"/>
        <end position="822"/>
    </location>
</feature>
<dbReference type="eggNOG" id="ENOG502QR16">
    <property type="taxonomic scope" value="Eukaryota"/>
</dbReference>
<dbReference type="Pfam" id="PF01429">
    <property type="entry name" value="MBD"/>
    <property type="match status" value="1"/>
</dbReference>
<dbReference type="SUPFAM" id="SSF52047">
    <property type="entry name" value="RNI-like"/>
    <property type="match status" value="1"/>
</dbReference>
<dbReference type="SUPFAM" id="SSF81383">
    <property type="entry name" value="F-box domain"/>
    <property type="match status" value="1"/>
</dbReference>
<dbReference type="STRING" id="7244.B4M212"/>
<feature type="domain" description="MBD" evidence="3">
    <location>
        <begin position="384"/>
        <end position="453"/>
    </location>
</feature>
<feature type="compositionally biased region" description="Polar residues" evidence="1">
    <location>
        <begin position="354"/>
        <end position="370"/>
    </location>
</feature>
<feature type="region of interest" description="Disordered" evidence="1">
    <location>
        <begin position="464"/>
        <end position="579"/>
    </location>
</feature>
<dbReference type="EMBL" id="CH940651">
    <property type="protein sequence ID" value="EDW65716.2"/>
    <property type="molecule type" value="Genomic_DNA"/>
</dbReference>
<dbReference type="InterPro" id="IPR016177">
    <property type="entry name" value="DNA-bd_dom_sf"/>
</dbReference>
<dbReference type="CDD" id="cd00122">
    <property type="entry name" value="MBD"/>
    <property type="match status" value="1"/>
</dbReference>
<dbReference type="AlphaFoldDB" id="B4M212"/>
<feature type="compositionally biased region" description="Basic and acidic residues" evidence="1">
    <location>
        <begin position="61"/>
        <end position="76"/>
    </location>
</feature>
<dbReference type="InterPro" id="IPR001739">
    <property type="entry name" value="Methyl_CpG_DNA-bd"/>
</dbReference>
<dbReference type="InterPro" id="IPR001810">
    <property type="entry name" value="F-box_dom"/>
</dbReference>
<dbReference type="Proteomes" id="UP000008792">
    <property type="component" value="Unassembled WGS sequence"/>
</dbReference>
<evidence type="ECO:0000259" key="2">
    <source>
        <dbReference type="PROSITE" id="PS50181"/>
    </source>
</evidence>
<protein>
    <recommendedName>
        <fullName evidence="6">F-box domain-containing protein</fullName>
    </recommendedName>
</protein>
<dbReference type="InterPro" id="IPR032675">
    <property type="entry name" value="LRR_dom_sf"/>
</dbReference>
<keyword evidence="5" id="KW-1185">Reference proteome</keyword>
<dbReference type="InParanoid" id="B4M212"/>
<dbReference type="Gene3D" id="3.30.890.10">
    <property type="entry name" value="Methyl-cpg-binding Protein 2, Chain A"/>
    <property type="match status" value="1"/>
</dbReference>
<feature type="region of interest" description="Disordered" evidence="1">
    <location>
        <begin position="628"/>
        <end position="652"/>
    </location>
</feature>
<dbReference type="SMART" id="SM00391">
    <property type="entry name" value="MBD"/>
    <property type="match status" value="1"/>
</dbReference>
<name>B4M212_DROVI</name>
<feature type="compositionally biased region" description="Low complexity" evidence="1">
    <location>
        <begin position="23"/>
        <end position="42"/>
    </location>
</feature>
<proteinExistence type="predicted"/>
<evidence type="ECO:0000259" key="3">
    <source>
        <dbReference type="PROSITE" id="PS50982"/>
    </source>
</evidence>
<dbReference type="PROSITE" id="PS50982">
    <property type="entry name" value="MBD"/>
    <property type="match status" value="1"/>
</dbReference>
<feature type="compositionally biased region" description="Low complexity" evidence="1">
    <location>
        <begin position="186"/>
        <end position="219"/>
    </location>
</feature>
<reference evidence="4 5" key="1">
    <citation type="journal article" date="2007" name="Nature">
        <title>Evolution of genes and genomes on the Drosophila phylogeny.</title>
        <authorList>
            <consortium name="Drosophila 12 Genomes Consortium"/>
            <person name="Clark A.G."/>
            <person name="Eisen M.B."/>
            <person name="Smith D.R."/>
            <person name="Bergman C.M."/>
            <person name="Oliver B."/>
            <person name="Markow T.A."/>
            <person name="Kaufman T.C."/>
            <person name="Kellis M."/>
            <person name="Gelbart W."/>
            <person name="Iyer V.N."/>
            <person name="Pollard D.A."/>
            <person name="Sackton T.B."/>
            <person name="Larracuente A.M."/>
            <person name="Singh N.D."/>
            <person name="Abad J.P."/>
            <person name="Abt D.N."/>
            <person name="Adryan B."/>
            <person name="Aguade M."/>
            <person name="Akashi H."/>
            <person name="Anderson W.W."/>
            <person name="Aquadro C.F."/>
            <person name="Ardell D.H."/>
            <person name="Arguello R."/>
            <person name="Artieri C.G."/>
            <person name="Barbash D.A."/>
            <person name="Barker D."/>
            <person name="Barsanti P."/>
            <person name="Batterham P."/>
            <person name="Batzoglou S."/>
            <person name="Begun D."/>
            <person name="Bhutkar A."/>
            <person name="Blanco E."/>
            <person name="Bosak S.A."/>
            <person name="Bradley R.K."/>
            <person name="Brand A.D."/>
            <person name="Brent M.R."/>
            <person name="Brooks A.N."/>
            <person name="Brown R.H."/>
            <person name="Butlin R.K."/>
            <person name="Caggese C."/>
            <person name="Calvi B.R."/>
            <person name="Bernardo de Carvalho A."/>
            <person name="Caspi A."/>
            <person name="Castrezana S."/>
            <person name="Celniker S.E."/>
            <person name="Chang J.L."/>
            <person name="Chapple C."/>
            <person name="Chatterji S."/>
            <person name="Chinwalla A."/>
            <person name="Civetta A."/>
            <person name="Clifton S.W."/>
            <person name="Comeron J.M."/>
            <person name="Costello J.C."/>
            <person name="Coyne J.A."/>
            <person name="Daub J."/>
            <person name="David R.G."/>
            <person name="Delcher A.L."/>
            <person name="Delehaunty K."/>
            <person name="Do C.B."/>
            <person name="Ebling H."/>
            <person name="Edwards K."/>
            <person name="Eickbush T."/>
            <person name="Evans J.D."/>
            <person name="Filipski A."/>
            <person name="Findeiss S."/>
            <person name="Freyhult E."/>
            <person name="Fulton L."/>
            <person name="Fulton R."/>
            <person name="Garcia A.C."/>
            <person name="Gardiner A."/>
            <person name="Garfield D.A."/>
            <person name="Garvin B.E."/>
            <person name="Gibson G."/>
            <person name="Gilbert D."/>
            <person name="Gnerre S."/>
            <person name="Godfrey J."/>
            <person name="Good R."/>
            <person name="Gotea V."/>
            <person name="Gravely B."/>
            <person name="Greenberg A.J."/>
            <person name="Griffiths-Jones S."/>
            <person name="Gross S."/>
            <person name="Guigo R."/>
            <person name="Gustafson E.A."/>
            <person name="Haerty W."/>
            <person name="Hahn M.W."/>
            <person name="Halligan D.L."/>
            <person name="Halpern A.L."/>
            <person name="Halter G.M."/>
            <person name="Han M.V."/>
            <person name="Heger A."/>
            <person name="Hillier L."/>
            <person name="Hinrichs A.S."/>
            <person name="Holmes I."/>
            <person name="Hoskins R.A."/>
            <person name="Hubisz M.J."/>
            <person name="Hultmark D."/>
            <person name="Huntley M.A."/>
            <person name="Jaffe D.B."/>
            <person name="Jagadeeshan S."/>
            <person name="Jeck W.R."/>
            <person name="Johnson J."/>
            <person name="Jones C.D."/>
            <person name="Jordan W.C."/>
            <person name="Karpen G.H."/>
            <person name="Kataoka E."/>
            <person name="Keightley P.D."/>
            <person name="Kheradpour P."/>
            <person name="Kirkness E.F."/>
            <person name="Koerich L.B."/>
            <person name="Kristiansen K."/>
            <person name="Kudrna D."/>
            <person name="Kulathinal R.J."/>
            <person name="Kumar S."/>
            <person name="Kwok R."/>
            <person name="Lander E."/>
            <person name="Langley C.H."/>
            <person name="Lapoint R."/>
            <person name="Lazzaro B.P."/>
            <person name="Lee S.J."/>
            <person name="Levesque L."/>
            <person name="Li R."/>
            <person name="Lin C.F."/>
            <person name="Lin M.F."/>
            <person name="Lindblad-Toh K."/>
            <person name="Llopart A."/>
            <person name="Long M."/>
            <person name="Low L."/>
            <person name="Lozovsky E."/>
            <person name="Lu J."/>
            <person name="Luo M."/>
            <person name="Machado C.A."/>
            <person name="Makalowski W."/>
            <person name="Marzo M."/>
            <person name="Matsuda M."/>
            <person name="Matzkin L."/>
            <person name="McAllister B."/>
            <person name="McBride C.S."/>
            <person name="McKernan B."/>
            <person name="McKernan K."/>
            <person name="Mendez-Lago M."/>
            <person name="Minx P."/>
            <person name="Mollenhauer M.U."/>
            <person name="Montooth K."/>
            <person name="Mount S.M."/>
            <person name="Mu X."/>
            <person name="Myers E."/>
            <person name="Negre B."/>
            <person name="Newfeld S."/>
            <person name="Nielsen R."/>
            <person name="Noor M.A."/>
            <person name="O'Grady P."/>
            <person name="Pachter L."/>
            <person name="Papaceit M."/>
            <person name="Parisi M.J."/>
            <person name="Parisi M."/>
            <person name="Parts L."/>
            <person name="Pedersen J.S."/>
            <person name="Pesole G."/>
            <person name="Phillippy A.M."/>
            <person name="Ponting C.P."/>
            <person name="Pop M."/>
            <person name="Porcelli D."/>
            <person name="Powell J.R."/>
            <person name="Prohaska S."/>
            <person name="Pruitt K."/>
            <person name="Puig M."/>
            <person name="Quesneville H."/>
            <person name="Ram K.R."/>
            <person name="Rand D."/>
            <person name="Rasmussen M.D."/>
            <person name="Reed L.K."/>
            <person name="Reenan R."/>
            <person name="Reily A."/>
            <person name="Remington K.A."/>
            <person name="Rieger T.T."/>
            <person name="Ritchie M.G."/>
            <person name="Robin C."/>
            <person name="Rogers Y.H."/>
            <person name="Rohde C."/>
            <person name="Rozas J."/>
            <person name="Rubenfield M.J."/>
            <person name="Ruiz A."/>
            <person name="Russo S."/>
            <person name="Salzberg S.L."/>
            <person name="Sanchez-Gracia A."/>
            <person name="Saranga D.J."/>
            <person name="Sato H."/>
            <person name="Schaeffer S.W."/>
            <person name="Schatz M.C."/>
            <person name="Schlenke T."/>
            <person name="Schwartz R."/>
            <person name="Segarra C."/>
            <person name="Singh R.S."/>
            <person name="Sirot L."/>
            <person name="Sirota M."/>
            <person name="Sisneros N.B."/>
            <person name="Smith C.D."/>
            <person name="Smith T.F."/>
            <person name="Spieth J."/>
            <person name="Stage D.E."/>
            <person name="Stark A."/>
            <person name="Stephan W."/>
            <person name="Strausberg R.L."/>
            <person name="Strempel S."/>
            <person name="Sturgill D."/>
            <person name="Sutton G."/>
            <person name="Sutton G.G."/>
            <person name="Tao W."/>
            <person name="Teichmann S."/>
            <person name="Tobari Y.N."/>
            <person name="Tomimura Y."/>
            <person name="Tsolas J.M."/>
            <person name="Valente V.L."/>
            <person name="Venter E."/>
            <person name="Venter J.C."/>
            <person name="Vicario S."/>
            <person name="Vieira F.G."/>
            <person name="Vilella A.J."/>
            <person name="Villasante A."/>
            <person name="Walenz B."/>
            <person name="Wang J."/>
            <person name="Wasserman M."/>
            <person name="Watts T."/>
            <person name="Wilson D."/>
            <person name="Wilson R.K."/>
            <person name="Wing R.A."/>
            <person name="Wolfner M.F."/>
            <person name="Wong A."/>
            <person name="Wong G.K."/>
            <person name="Wu C.I."/>
            <person name="Wu G."/>
            <person name="Yamamoto D."/>
            <person name="Yang H.P."/>
            <person name="Yang S.P."/>
            <person name="Yorke J.A."/>
            <person name="Yoshida K."/>
            <person name="Zdobnov E."/>
            <person name="Zhang P."/>
            <person name="Zhang Y."/>
            <person name="Zimin A.V."/>
            <person name="Baldwin J."/>
            <person name="Abdouelleil A."/>
            <person name="Abdulkadir J."/>
            <person name="Abebe A."/>
            <person name="Abera B."/>
            <person name="Abreu J."/>
            <person name="Acer S.C."/>
            <person name="Aftuck L."/>
            <person name="Alexander A."/>
            <person name="An P."/>
            <person name="Anderson E."/>
            <person name="Anderson S."/>
            <person name="Arachi H."/>
            <person name="Azer M."/>
            <person name="Bachantsang P."/>
            <person name="Barry A."/>
            <person name="Bayul T."/>
            <person name="Berlin A."/>
            <person name="Bessette D."/>
            <person name="Bloom T."/>
            <person name="Blye J."/>
            <person name="Boguslavskiy L."/>
            <person name="Bonnet C."/>
            <person name="Boukhgalter B."/>
            <person name="Bourzgui I."/>
            <person name="Brown A."/>
            <person name="Cahill P."/>
            <person name="Channer S."/>
            <person name="Cheshatsang Y."/>
            <person name="Chuda L."/>
            <person name="Citroen M."/>
            <person name="Collymore A."/>
            <person name="Cooke P."/>
            <person name="Costello M."/>
            <person name="D'Aco K."/>
            <person name="Daza R."/>
            <person name="De Haan G."/>
            <person name="DeGray S."/>
            <person name="DeMaso C."/>
            <person name="Dhargay N."/>
            <person name="Dooley K."/>
            <person name="Dooley E."/>
            <person name="Doricent M."/>
            <person name="Dorje P."/>
            <person name="Dorjee K."/>
            <person name="Dupes A."/>
            <person name="Elong R."/>
            <person name="Falk J."/>
            <person name="Farina A."/>
            <person name="Faro S."/>
            <person name="Ferguson D."/>
            <person name="Fisher S."/>
            <person name="Foley C.D."/>
            <person name="Franke A."/>
            <person name="Friedrich D."/>
            <person name="Gadbois L."/>
            <person name="Gearin G."/>
            <person name="Gearin C.R."/>
            <person name="Giannoukos G."/>
            <person name="Goode T."/>
            <person name="Graham J."/>
            <person name="Grandbois E."/>
            <person name="Grewal S."/>
            <person name="Gyaltsen K."/>
            <person name="Hafez N."/>
            <person name="Hagos B."/>
            <person name="Hall J."/>
            <person name="Henson C."/>
            <person name="Hollinger A."/>
            <person name="Honan T."/>
            <person name="Huard M.D."/>
            <person name="Hughes L."/>
            <person name="Hurhula B."/>
            <person name="Husby M.E."/>
            <person name="Kamat A."/>
            <person name="Kanga B."/>
            <person name="Kashin S."/>
            <person name="Khazanovich D."/>
            <person name="Kisner P."/>
            <person name="Lance K."/>
            <person name="Lara M."/>
            <person name="Lee W."/>
            <person name="Lennon N."/>
            <person name="Letendre F."/>
            <person name="LeVine R."/>
            <person name="Lipovsky A."/>
            <person name="Liu X."/>
            <person name="Liu J."/>
            <person name="Liu S."/>
            <person name="Lokyitsang T."/>
            <person name="Lokyitsang Y."/>
            <person name="Lubonja R."/>
            <person name="Lui A."/>
            <person name="MacDonald P."/>
            <person name="Magnisalis V."/>
            <person name="Maru K."/>
            <person name="Matthews C."/>
            <person name="McCusker W."/>
            <person name="McDonough S."/>
            <person name="Mehta T."/>
            <person name="Meldrim J."/>
            <person name="Meneus L."/>
            <person name="Mihai O."/>
            <person name="Mihalev A."/>
            <person name="Mihova T."/>
            <person name="Mittelman R."/>
            <person name="Mlenga V."/>
            <person name="Montmayeur A."/>
            <person name="Mulrain L."/>
            <person name="Navidi A."/>
            <person name="Naylor J."/>
            <person name="Negash T."/>
            <person name="Nguyen T."/>
            <person name="Nguyen N."/>
            <person name="Nicol R."/>
            <person name="Norbu C."/>
            <person name="Norbu N."/>
            <person name="Novod N."/>
            <person name="O'Neill B."/>
            <person name="Osman S."/>
            <person name="Markiewicz E."/>
            <person name="Oyono O.L."/>
            <person name="Patti C."/>
            <person name="Phunkhang P."/>
            <person name="Pierre F."/>
            <person name="Priest M."/>
            <person name="Raghuraman S."/>
            <person name="Rege F."/>
            <person name="Reyes R."/>
            <person name="Rise C."/>
            <person name="Rogov P."/>
            <person name="Ross K."/>
            <person name="Ryan E."/>
            <person name="Settipalli S."/>
            <person name="Shea T."/>
            <person name="Sherpa N."/>
            <person name="Shi L."/>
            <person name="Shih D."/>
            <person name="Sparrow T."/>
            <person name="Spaulding J."/>
            <person name="Stalker J."/>
            <person name="Stange-Thomann N."/>
            <person name="Stavropoulos S."/>
            <person name="Stone C."/>
            <person name="Strader C."/>
            <person name="Tesfaye S."/>
            <person name="Thomson T."/>
            <person name="Thoulutsang Y."/>
            <person name="Thoulutsang D."/>
            <person name="Topham K."/>
            <person name="Topping I."/>
            <person name="Tsamla T."/>
            <person name="Vassiliev H."/>
            <person name="Vo A."/>
            <person name="Wangchuk T."/>
            <person name="Wangdi T."/>
            <person name="Weiand M."/>
            <person name="Wilkinson J."/>
            <person name="Wilson A."/>
            <person name="Yadav S."/>
            <person name="Young G."/>
            <person name="Yu Q."/>
            <person name="Zembek L."/>
            <person name="Zhong D."/>
            <person name="Zimmer A."/>
            <person name="Zwirko Z."/>
            <person name="Jaffe D.B."/>
            <person name="Alvarez P."/>
            <person name="Brockman W."/>
            <person name="Butler J."/>
            <person name="Chin C."/>
            <person name="Gnerre S."/>
            <person name="Grabherr M."/>
            <person name="Kleber M."/>
            <person name="Mauceli E."/>
            <person name="MacCallum I."/>
        </authorList>
    </citation>
    <scope>NUCLEOTIDE SEQUENCE [LARGE SCALE GENOMIC DNA]</scope>
    <source>
        <strain evidence="5">Tucson 15010-1051.87</strain>
    </source>
</reference>
<dbReference type="OrthoDB" id="61560at2759"/>
<sequence>MSSPDDAFDGANSPRLKKQLRESSSLSSSSDDSVPDNNDGSNHSAEAEGNELKTNTINRQKSVENDSDMSQHKEQEQFNAEQSVGTAGSRKTKRRKAKRAKLRRDSKEVALMGWSGPFPNLSPTHSLESSSDVDQQQLPTDLKAICATGLSIFPREDKEQRPPLSTSSSSDSTSFSPVSQLKTPATTTTTCFTLTTNSTTSSPKSTQTTNNNVNNNDTNSASMSIATSCPRSEPSSEPESESEPQADVAKQTVKHSNERPSSAAAGIDTVANLDAVEDSNASFGSLKSRSSRKRGTSNRSSADGQQNESKRTKPTEQDNNGCSLRTRSKSLHDPNPDVPPRTPRARSICPAAMLSQNEPAEQTPPSSETKTPARRRSVAAFKLHPTDEFYRLPFKYGWKRELVLRSSASLSRQRGDVIFISPGGKKLRSREDIVPLLNGELTIDHFCFQRQMQQVGEEFETVRQAQPAPLRRKSLAVAKQQQQLTNVNNQQLPPVPAPVSGKRVPKPKVPKGASPPPEGWTSTMAVKGNARVLAASNGNTSGGPGSGSGNSARKRSSNQTKQPAKPAPDPTVQANIQPQSGKGKTMICVYCLKLINEKQQAYPVGTASVNSYICMQCVKPSSKAANLQQTAKGLPAEQGPTNGTKKQDSIDENLCTDAKASASVDADKNMNADVDANGNGNGGLLEIGGEIELPGALPPDQLLSDEVPASRAGNKITPKPLEVVVINGRKALAIAGEPPCPRLQVLPREPDLEIYEKYFLKRNCTAKEKRQNFVECISAGNLSCQVMSAVMKTLDLHDRVRMSNVCKTWSMIARDRSVWRTLKLRDTLITNWLFLLRDMVRYRTRELDMMGVKMTNPKMRLEGDLRVLKALRVLRTDACEAEFIQSVIKCIPRLLELRTTCTSRALSLASMKKMLELRVLRIRMIEPKAGIFSLQPLQNLEQLRELSLRGINNMAQLELLQLQGLKLLETLVLGSCRGMKVTTFGQQVLPRLKRLRHLRLENHHSNRSFNINEIMEGIAAGGSVKRVELINVNVDAELSRQLAACKSVQELLLMPNFHNNTAYMMCYIMQAINENSEQLNVFRLGLTYELLSVTRALAMNQEKDCIPVALPIPGVPENDILNESDEPIAYLPVDRLESILHHMMPQAWLTVAKVSQSETTNLKFLPASPNDTSGISHD</sequence>
<dbReference type="KEGG" id="dvi:6632100"/>
<feature type="compositionally biased region" description="Polar residues" evidence="1">
    <location>
        <begin position="121"/>
        <end position="139"/>
    </location>
</feature>
<evidence type="ECO:0000256" key="1">
    <source>
        <dbReference type="SAM" id="MobiDB-lite"/>
    </source>
</evidence>
<dbReference type="FunCoup" id="B4M212">
    <property type="interactions" value="109"/>
</dbReference>
<dbReference type="PANTHER" id="PTHR15739">
    <property type="entry name" value="ZINC FINGER PROTEIN"/>
    <property type="match status" value="1"/>
</dbReference>
<dbReference type="PROSITE" id="PS50181">
    <property type="entry name" value="FBOX"/>
    <property type="match status" value="1"/>
</dbReference>
<feature type="region of interest" description="Disordered" evidence="1">
    <location>
        <begin position="1"/>
        <end position="268"/>
    </location>
</feature>
<dbReference type="Gene3D" id="3.80.10.10">
    <property type="entry name" value="Ribonuclease Inhibitor"/>
    <property type="match status" value="1"/>
</dbReference>
<organism evidence="4 5">
    <name type="scientific">Drosophila virilis</name>
    <name type="common">Fruit fly</name>
    <dbReference type="NCBI Taxonomy" id="7244"/>
    <lineage>
        <taxon>Eukaryota</taxon>
        <taxon>Metazoa</taxon>
        <taxon>Ecdysozoa</taxon>
        <taxon>Arthropoda</taxon>
        <taxon>Hexapoda</taxon>
        <taxon>Insecta</taxon>
        <taxon>Pterygota</taxon>
        <taxon>Neoptera</taxon>
        <taxon>Endopterygota</taxon>
        <taxon>Diptera</taxon>
        <taxon>Brachycera</taxon>
        <taxon>Muscomorpha</taxon>
        <taxon>Ephydroidea</taxon>
        <taxon>Drosophilidae</taxon>
        <taxon>Drosophila</taxon>
    </lineage>
</organism>
<evidence type="ECO:0000313" key="5">
    <source>
        <dbReference type="Proteomes" id="UP000008792"/>
    </source>
</evidence>
<evidence type="ECO:0008006" key="6">
    <source>
        <dbReference type="Google" id="ProtNLM"/>
    </source>
</evidence>
<dbReference type="Pfam" id="PF12937">
    <property type="entry name" value="F-box-like"/>
    <property type="match status" value="1"/>
</dbReference>
<evidence type="ECO:0000313" key="4">
    <source>
        <dbReference type="EMBL" id="EDW65716.2"/>
    </source>
</evidence>
<dbReference type="InterPro" id="IPR052283">
    <property type="entry name" value="GenomicStab_NeuMorph_Reg"/>
</dbReference>
<gene>
    <name evidence="4" type="primary">Dvir\GJ18751</name>
    <name evidence="4" type="ORF">Dvir_GJ18751</name>
</gene>
<dbReference type="PANTHER" id="PTHR15739:SF5">
    <property type="entry name" value="LD23158P"/>
    <property type="match status" value="1"/>
</dbReference>